<feature type="region of interest" description="Disordered" evidence="1">
    <location>
        <begin position="37"/>
        <end position="61"/>
    </location>
</feature>
<reference evidence="2" key="1">
    <citation type="submission" date="2022-10" db="EMBL/GenBank/DDBJ databases">
        <title>Whole-Genome Sequencing of Brachybacterium huguangmaarense BRM-3, Isolated from Betula schmidtii.</title>
        <authorList>
            <person name="Haam D."/>
        </authorList>
    </citation>
    <scope>NUCLEOTIDE SEQUENCE</scope>
    <source>
        <strain evidence="2">BRM-3</strain>
    </source>
</reference>
<dbReference type="RefSeq" id="WP_263592842.1">
    <property type="nucleotide sequence ID" value="NZ_CP107020.1"/>
</dbReference>
<keyword evidence="3" id="KW-1185">Reference proteome</keyword>
<evidence type="ECO:0000313" key="2">
    <source>
        <dbReference type="EMBL" id="UYG15628.1"/>
    </source>
</evidence>
<name>A0ABY6FYY5_9MICO</name>
<accession>A0ABY6FYY5</accession>
<evidence type="ECO:0000313" key="3">
    <source>
        <dbReference type="Proteomes" id="UP001164305"/>
    </source>
</evidence>
<gene>
    <name evidence="2" type="ORF">BRM3_08190</name>
</gene>
<dbReference type="EMBL" id="CP107020">
    <property type="protein sequence ID" value="UYG15628.1"/>
    <property type="molecule type" value="Genomic_DNA"/>
</dbReference>
<proteinExistence type="predicted"/>
<protein>
    <submittedName>
        <fullName evidence="2">Uncharacterized protein</fullName>
    </submittedName>
</protein>
<dbReference type="Proteomes" id="UP001164305">
    <property type="component" value="Chromosome"/>
</dbReference>
<feature type="compositionally biased region" description="Polar residues" evidence="1">
    <location>
        <begin position="42"/>
        <end position="55"/>
    </location>
</feature>
<evidence type="ECO:0000256" key="1">
    <source>
        <dbReference type="SAM" id="MobiDB-lite"/>
    </source>
</evidence>
<organism evidence="2 3">
    <name type="scientific">Brachybacterium huguangmaarense</name>
    <dbReference type="NCBI Taxonomy" id="1652028"/>
    <lineage>
        <taxon>Bacteria</taxon>
        <taxon>Bacillati</taxon>
        <taxon>Actinomycetota</taxon>
        <taxon>Actinomycetes</taxon>
        <taxon>Micrococcales</taxon>
        <taxon>Dermabacteraceae</taxon>
        <taxon>Brachybacterium</taxon>
    </lineage>
</organism>
<sequence length="61" mass="6646">MATYTQLRRLAADCRIDHEKAPVAPDDLDALLDIAEQREQPAASTPARTSPTVTAGSARRR</sequence>